<protein>
    <submittedName>
        <fullName evidence="1">Uncharacterized protein</fullName>
    </submittedName>
</protein>
<accession>A0A7N2LMY5</accession>
<dbReference type="InParanoid" id="A0A7N2LMY5"/>
<evidence type="ECO:0000313" key="1">
    <source>
        <dbReference type="EnsemblPlants" id="QL05p016491:mrna"/>
    </source>
</evidence>
<sequence>MLERVKISAQRLRMLTFDACEKLLKLLELEIDSTNLSSFKYRSLENVFPMIFPKNASCPFELTFTLDNLVDILWFLKLREVLVMSNQRKVLKLTVICEKVPFNLEDLRGITPPLSFELELMMLYVRISALSIDYGSLIDGLLWSCRPKQLSLPTGLKSRKKCIKV</sequence>
<keyword evidence="2" id="KW-1185">Reference proteome</keyword>
<reference evidence="1" key="2">
    <citation type="submission" date="2021-01" db="UniProtKB">
        <authorList>
            <consortium name="EnsemblPlants"/>
        </authorList>
    </citation>
    <scope>IDENTIFICATION</scope>
</reference>
<dbReference type="EnsemblPlants" id="QL05p016491:mrna">
    <property type="protein sequence ID" value="QL05p016491:mrna"/>
    <property type="gene ID" value="QL05p016491"/>
</dbReference>
<reference evidence="1 2" key="1">
    <citation type="journal article" date="2016" name="G3 (Bethesda)">
        <title>First Draft Assembly and Annotation of the Genome of a California Endemic Oak Quercus lobata Nee (Fagaceae).</title>
        <authorList>
            <person name="Sork V.L."/>
            <person name="Fitz-Gibbon S.T."/>
            <person name="Puiu D."/>
            <person name="Crepeau M."/>
            <person name="Gugger P.F."/>
            <person name="Sherman R."/>
            <person name="Stevens K."/>
            <person name="Langley C.H."/>
            <person name="Pellegrini M."/>
            <person name="Salzberg S.L."/>
        </authorList>
    </citation>
    <scope>NUCLEOTIDE SEQUENCE [LARGE SCALE GENOMIC DNA]</scope>
    <source>
        <strain evidence="1 2">cv. SW786</strain>
    </source>
</reference>
<name>A0A7N2LMY5_QUELO</name>
<dbReference type="AlphaFoldDB" id="A0A7N2LMY5"/>
<dbReference type="Proteomes" id="UP000594261">
    <property type="component" value="Chromosome 5"/>
</dbReference>
<proteinExistence type="predicted"/>
<evidence type="ECO:0000313" key="2">
    <source>
        <dbReference type="Proteomes" id="UP000594261"/>
    </source>
</evidence>
<dbReference type="EMBL" id="LRBV02000005">
    <property type="status" value="NOT_ANNOTATED_CDS"/>
    <property type="molecule type" value="Genomic_DNA"/>
</dbReference>
<organism evidence="1 2">
    <name type="scientific">Quercus lobata</name>
    <name type="common">Valley oak</name>
    <dbReference type="NCBI Taxonomy" id="97700"/>
    <lineage>
        <taxon>Eukaryota</taxon>
        <taxon>Viridiplantae</taxon>
        <taxon>Streptophyta</taxon>
        <taxon>Embryophyta</taxon>
        <taxon>Tracheophyta</taxon>
        <taxon>Spermatophyta</taxon>
        <taxon>Magnoliopsida</taxon>
        <taxon>eudicotyledons</taxon>
        <taxon>Gunneridae</taxon>
        <taxon>Pentapetalae</taxon>
        <taxon>rosids</taxon>
        <taxon>fabids</taxon>
        <taxon>Fagales</taxon>
        <taxon>Fagaceae</taxon>
        <taxon>Quercus</taxon>
    </lineage>
</organism>
<dbReference type="Gramene" id="QL05p016491:mrna">
    <property type="protein sequence ID" value="QL05p016491:mrna"/>
    <property type="gene ID" value="QL05p016491"/>
</dbReference>